<dbReference type="PRINTS" id="PR00819">
    <property type="entry name" value="CBXCFQXSUPER"/>
</dbReference>
<dbReference type="InterPro" id="IPR027417">
    <property type="entry name" value="P-loop_NTPase"/>
</dbReference>
<dbReference type="InterPro" id="IPR050773">
    <property type="entry name" value="CbxX/CfxQ_RuBisCO_ESX"/>
</dbReference>
<keyword evidence="7" id="KW-1185">Reference proteome</keyword>
<dbReference type="Gene3D" id="1.10.8.60">
    <property type="match status" value="1"/>
</dbReference>
<evidence type="ECO:0000256" key="1">
    <source>
        <dbReference type="ARBA" id="ARBA00010378"/>
    </source>
</evidence>
<dbReference type="EMBL" id="AP028056">
    <property type="protein sequence ID" value="BEH01526.1"/>
    <property type="molecule type" value="Genomic_DNA"/>
</dbReference>
<dbReference type="Pfam" id="PF00004">
    <property type="entry name" value="AAA"/>
    <property type="match status" value="1"/>
</dbReference>
<organism evidence="6 7">
    <name type="scientific">Brooklawnia propionicigenes</name>
    <dbReference type="NCBI Taxonomy" id="3041175"/>
    <lineage>
        <taxon>Bacteria</taxon>
        <taxon>Bacillati</taxon>
        <taxon>Actinomycetota</taxon>
        <taxon>Actinomycetes</taxon>
        <taxon>Propionibacteriales</taxon>
        <taxon>Propionibacteriaceae</taxon>
        <taxon>Brooklawnia</taxon>
    </lineage>
</organism>
<dbReference type="InterPro" id="IPR003593">
    <property type="entry name" value="AAA+_ATPase"/>
</dbReference>
<dbReference type="RefSeq" id="WP_286267813.1">
    <property type="nucleotide sequence ID" value="NZ_AP028056.1"/>
</dbReference>
<gene>
    <name evidence="6" type="ORF">brsh051_08070</name>
</gene>
<evidence type="ECO:0000259" key="5">
    <source>
        <dbReference type="SMART" id="SM00382"/>
    </source>
</evidence>
<protein>
    <recommendedName>
        <fullName evidence="5">AAA+ ATPase domain-containing protein</fullName>
    </recommendedName>
</protein>
<dbReference type="GO" id="GO:0016887">
    <property type="term" value="F:ATP hydrolysis activity"/>
    <property type="evidence" value="ECO:0007669"/>
    <property type="project" value="InterPro"/>
</dbReference>
<name>A0AAN0MG18_9ACTN</name>
<dbReference type="Pfam" id="PF17866">
    <property type="entry name" value="AAA_lid_6"/>
    <property type="match status" value="1"/>
</dbReference>
<dbReference type="InterPro" id="IPR041627">
    <property type="entry name" value="AAA_lid_6"/>
</dbReference>
<proteinExistence type="inferred from homology"/>
<dbReference type="InterPro" id="IPR000641">
    <property type="entry name" value="CbxX/CfxQ"/>
</dbReference>
<accession>A0AAN0MG18</accession>
<evidence type="ECO:0000313" key="6">
    <source>
        <dbReference type="EMBL" id="BEH01526.1"/>
    </source>
</evidence>
<evidence type="ECO:0000256" key="4">
    <source>
        <dbReference type="SAM" id="MobiDB-lite"/>
    </source>
</evidence>
<keyword evidence="2" id="KW-0547">Nucleotide-binding</keyword>
<reference evidence="6" key="1">
    <citation type="journal article" date="2024" name="Int. J. Syst. Evol. Microbiol.">
        <title>Brooklawnia propionicigenes sp. nov., a facultatively anaerobic, propionate-producing bacterium isolated from a methanogenic reactor treating waste from cattle farms.</title>
        <authorList>
            <person name="Akita Y."/>
            <person name="Ueki A."/>
            <person name="Tonouchi A."/>
            <person name="Sugawara Y."/>
            <person name="Honma S."/>
            <person name="Kaku N."/>
            <person name="Ueki K."/>
        </authorList>
    </citation>
    <scope>NUCLEOTIDE SEQUENCE</scope>
    <source>
        <strain evidence="6">SH051</strain>
    </source>
</reference>
<feature type="domain" description="AAA+ ATPase" evidence="5">
    <location>
        <begin position="311"/>
        <end position="446"/>
    </location>
</feature>
<evidence type="ECO:0000313" key="7">
    <source>
        <dbReference type="Proteomes" id="UP001431656"/>
    </source>
</evidence>
<dbReference type="Proteomes" id="UP001431656">
    <property type="component" value="Chromosome"/>
</dbReference>
<feature type="region of interest" description="Disordered" evidence="4">
    <location>
        <begin position="203"/>
        <end position="260"/>
    </location>
</feature>
<dbReference type="AlphaFoldDB" id="A0AAN0MG18"/>
<dbReference type="SUPFAM" id="SSF52540">
    <property type="entry name" value="P-loop containing nucleoside triphosphate hydrolases"/>
    <property type="match status" value="1"/>
</dbReference>
<dbReference type="PANTHER" id="PTHR43392">
    <property type="entry name" value="AAA-TYPE ATPASE FAMILY PROTEIN / ANKYRIN REPEAT FAMILY PROTEIN"/>
    <property type="match status" value="1"/>
</dbReference>
<dbReference type="CDD" id="cd00009">
    <property type="entry name" value="AAA"/>
    <property type="match status" value="1"/>
</dbReference>
<dbReference type="InterPro" id="IPR003959">
    <property type="entry name" value="ATPase_AAA_core"/>
</dbReference>
<evidence type="ECO:0000256" key="3">
    <source>
        <dbReference type="ARBA" id="ARBA00022840"/>
    </source>
</evidence>
<dbReference type="KEGG" id="broo:brsh051_08070"/>
<comment type="similarity">
    <text evidence="1">Belongs to the CbxX/CfxQ family.</text>
</comment>
<dbReference type="GO" id="GO:0005524">
    <property type="term" value="F:ATP binding"/>
    <property type="evidence" value="ECO:0007669"/>
    <property type="project" value="UniProtKB-KW"/>
</dbReference>
<evidence type="ECO:0000256" key="2">
    <source>
        <dbReference type="ARBA" id="ARBA00022741"/>
    </source>
</evidence>
<keyword evidence="3" id="KW-0067">ATP-binding</keyword>
<dbReference type="Gene3D" id="3.40.50.300">
    <property type="entry name" value="P-loop containing nucleotide triphosphate hydrolases"/>
    <property type="match status" value="1"/>
</dbReference>
<dbReference type="SMART" id="SM00382">
    <property type="entry name" value="AAA"/>
    <property type="match status" value="1"/>
</dbReference>
<dbReference type="PANTHER" id="PTHR43392:SF2">
    <property type="entry name" value="AAA-TYPE ATPASE FAMILY PROTEIN _ ANKYRIN REPEAT FAMILY PROTEIN"/>
    <property type="match status" value="1"/>
</dbReference>
<sequence length="555" mass="58731">MTSKTLRSALDQLVAVAETAGLDPEQALAEGEQLAAAVCEPSVGAYLDWATELGREPDSQEFFAAASRGRRWRAGPTPLMSQLGNTSVAAAQQYLAALGSVIAVACTLGQPTPQVAGLAASASAAQQRALPGGSLPVTLDSLDATPAAAGGGLNPDLLAKLQTSQDRLKAMDEFTRVGNQAFESVLEQMRVNQARIEQMRTSPLLDQGPGVGPAPAGIPGLPAPGGLPGADPQTRTADGRPEATAPDPTLPAGPQPVVETPAEPERTVDELIAELDELIGLKEVKAEIKRQAAILHVQALRAEAGLKVPTITRHLVFVGNPGTGKTTVARLVAGIYKAVGLLSKGQLVEVDRSELVAGYLGQTATKTADVVASALGGVLFIDEAYALSGDQYGEESINTLVKEMEDNRNDLVVIVAGYPGPMATFIAENPGLASRFRTEIRFANYTDDELIEIFVQMVDKSDYDLADGALDAFTFDLSQQVRNETFGNGRYCRNVLEAAIGHQAWRLRDIPQPTVEQLRLLTREDVVGDGVMAPGDELIVQPETDQRDLTGEETE</sequence>
<dbReference type="FunFam" id="3.40.50.300:FF:000216">
    <property type="entry name" value="Type VII secretion ATPase EccA"/>
    <property type="match status" value="1"/>
</dbReference>